<dbReference type="SUPFAM" id="SSF82771">
    <property type="entry name" value="GIY-YIG endonuclease"/>
    <property type="match status" value="1"/>
</dbReference>
<accession>A0AA94JEB2</accession>
<dbReference type="InterPro" id="IPR000305">
    <property type="entry name" value="GIY-YIG_endonuc"/>
</dbReference>
<dbReference type="RefSeq" id="WP_105307636.1">
    <property type="nucleotide sequence ID" value="NZ_PIPS01000001.1"/>
</dbReference>
<dbReference type="PANTHER" id="PTHR34477:SF1">
    <property type="entry name" value="UPF0213 PROTEIN YHBQ"/>
    <property type="match status" value="1"/>
</dbReference>
<evidence type="ECO:0000313" key="3">
    <source>
        <dbReference type="EMBL" id="RUO45677.1"/>
    </source>
</evidence>
<comment type="similarity">
    <text evidence="1">Belongs to the UPF0213 family.</text>
</comment>
<evidence type="ECO:0000256" key="1">
    <source>
        <dbReference type="ARBA" id="ARBA00007435"/>
    </source>
</evidence>
<evidence type="ECO:0000259" key="2">
    <source>
        <dbReference type="PROSITE" id="PS50164"/>
    </source>
</evidence>
<sequence>MTVTEEGRWFVYLLRCADDSLYCGITTDISRRLRQHNGDIKGGARYTQVRRPVKLAYLEQHGNRSAAAAREYAVKRLPATVKRDLCRTANIPQNLRSLSPDSEDR</sequence>
<protein>
    <recommendedName>
        <fullName evidence="2">GIY-YIG domain-containing protein</fullName>
    </recommendedName>
</protein>
<organism evidence="3 4">
    <name type="scientific">Idiomarina aquatica</name>
    <dbReference type="NCBI Taxonomy" id="1327752"/>
    <lineage>
        <taxon>Bacteria</taxon>
        <taxon>Pseudomonadati</taxon>
        <taxon>Pseudomonadota</taxon>
        <taxon>Gammaproteobacteria</taxon>
        <taxon>Alteromonadales</taxon>
        <taxon>Idiomarinaceae</taxon>
        <taxon>Idiomarina</taxon>
    </lineage>
</organism>
<dbReference type="CDD" id="cd10456">
    <property type="entry name" value="GIY-YIG_UPF0213"/>
    <property type="match status" value="1"/>
</dbReference>
<dbReference type="InterPro" id="IPR050190">
    <property type="entry name" value="UPF0213_domain"/>
</dbReference>
<dbReference type="Proteomes" id="UP000286680">
    <property type="component" value="Unassembled WGS sequence"/>
</dbReference>
<dbReference type="InterPro" id="IPR035901">
    <property type="entry name" value="GIY-YIG_endonuc_sf"/>
</dbReference>
<dbReference type="PANTHER" id="PTHR34477">
    <property type="entry name" value="UPF0213 PROTEIN YHBQ"/>
    <property type="match status" value="1"/>
</dbReference>
<dbReference type="AlphaFoldDB" id="A0AA94JEB2"/>
<gene>
    <name evidence="3" type="ORF">CWE23_06740</name>
</gene>
<proteinExistence type="inferred from homology"/>
<dbReference type="EMBL" id="PIPS01000001">
    <property type="protein sequence ID" value="RUO45677.1"/>
    <property type="molecule type" value="Genomic_DNA"/>
</dbReference>
<feature type="domain" description="GIY-YIG" evidence="2">
    <location>
        <begin position="7"/>
        <end position="88"/>
    </location>
</feature>
<evidence type="ECO:0000313" key="4">
    <source>
        <dbReference type="Proteomes" id="UP000286680"/>
    </source>
</evidence>
<dbReference type="PROSITE" id="PS50164">
    <property type="entry name" value="GIY_YIG"/>
    <property type="match status" value="1"/>
</dbReference>
<name>A0AA94JEB2_9GAMM</name>
<reference evidence="4" key="1">
    <citation type="journal article" date="2018" name="Front. Microbiol.">
        <title>Genome-Based Analysis Reveals the Taxonomy and Diversity of the Family Idiomarinaceae.</title>
        <authorList>
            <person name="Liu Y."/>
            <person name="Lai Q."/>
            <person name="Shao Z."/>
        </authorList>
    </citation>
    <scope>NUCLEOTIDE SEQUENCE [LARGE SCALE GENOMIC DNA]</scope>
    <source>
        <strain evidence="4">SN-14</strain>
    </source>
</reference>
<comment type="caution">
    <text evidence="3">The sequence shown here is derived from an EMBL/GenBank/DDBJ whole genome shotgun (WGS) entry which is preliminary data.</text>
</comment>
<keyword evidence="4" id="KW-1185">Reference proteome</keyword>
<dbReference type="Gene3D" id="3.40.1440.10">
    <property type="entry name" value="GIY-YIG endonuclease"/>
    <property type="match status" value="1"/>
</dbReference>
<dbReference type="Pfam" id="PF01541">
    <property type="entry name" value="GIY-YIG"/>
    <property type="match status" value="1"/>
</dbReference>